<organism evidence="1 2">
    <name type="scientific">Trifolium medium</name>
    <dbReference type="NCBI Taxonomy" id="97028"/>
    <lineage>
        <taxon>Eukaryota</taxon>
        <taxon>Viridiplantae</taxon>
        <taxon>Streptophyta</taxon>
        <taxon>Embryophyta</taxon>
        <taxon>Tracheophyta</taxon>
        <taxon>Spermatophyta</taxon>
        <taxon>Magnoliopsida</taxon>
        <taxon>eudicotyledons</taxon>
        <taxon>Gunneridae</taxon>
        <taxon>Pentapetalae</taxon>
        <taxon>rosids</taxon>
        <taxon>fabids</taxon>
        <taxon>Fabales</taxon>
        <taxon>Fabaceae</taxon>
        <taxon>Papilionoideae</taxon>
        <taxon>50 kb inversion clade</taxon>
        <taxon>NPAAA clade</taxon>
        <taxon>Hologalegina</taxon>
        <taxon>IRL clade</taxon>
        <taxon>Trifolieae</taxon>
        <taxon>Trifolium</taxon>
    </lineage>
</organism>
<keyword evidence="2" id="KW-1185">Reference proteome</keyword>
<dbReference type="EMBL" id="LXQA010861744">
    <property type="protein sequence ID" value="MCI74477.1"/>
    <property type="molecule type" value="Genomic_DNA"/>
</dbReference>
<reference evidence="1 2" key="1">
    <citation type="journal article" date="2018" name="Front. Plant Sci.">
        <title>Red Clover (Trifolium pratense) and Zigzag Clover (T. medium) - A Picture of Genomic Similarities and Differences.</title>
        <authorList>
            <person name="Dluhosova J."/>
            <person name="Istvanek J."/>
            <person name="Nedelnik J."/>
            <person name="Repkova J."/>
        </authorList>
    </citation>
    <scope>NUCLEOTIDE SEQUENCE [LARGE SCALE GENOMIC DNA]</scope>
    <source>
        <strain evidence="2">cv. 10/8</strain>
        <tissue evidence="1">Leaf</tissue>
    </source>
</reference>
<dbReference type="Proteomes" id="UP000265520">
    <property type="component" value="Unassembled WGS sequence"/>
</dbReference>
<proteinExistence type="predicted"/>
<dbReference type="AlphaFoldDB" id="A0A392UNZ3"/>
<feature type="non-terminal residue" evidence="1">
    <location>
        <position position="1"/>
    </location>
</feature>
<name>A0A392UNZ3_9FABA</name>
<accession>A0A392UNZ3</accession>
<evidence type="ECO:0000313" key="1">
    <source>
        <dbReference type="EMBL" id="MCI74477.1"/>
    </source>
</evidence>
<evidence type="ECO:0000313" key="2">
    <source>
        <dbReference type="Proteomes" id="UP000265520"/>
    </source>
</evidence>
<sequence>RTTVRFPATAIGRELEPLDAITNLRTRLGGPVDRIFGMLNKFFTWVKVADW</sequence>
<protein>
    <submittedName>
        <fullName evidence="1">Uncharacterized protein</fullName>
    </submittedName>
</protein>
<comment type="caution">
    <text evidence="1">The sequence shown here is derived from an EMBL/GenBank/DDBJ whole genome shotgun (WGS) entry which is preliminary data.</text>
</comment>